<dbReference type="InterPro" id="IPR015943">
    <property type="entry name" value="WD40/YVTN_repeat-like_dom_sf"/>
</dbReference>
<keyword evidence="1" id="KW-0853">WD repeat</keyword>
<dbReference type="EMBL" id="CP067089">
    <property type="protein sequence ID" value="QQO08081.1"/>
    <property type="molecule type" value="Genomic_DNA"/>
</dbReference>
<protein>
    <submittedName>
        <fullName evidence="4">WD40 repeat domain-containing protein</fullName>
    </submittedName>
</protein>
<dbReference type="SUPFAM" id="SSF69322">
    <property type="entry name" value="Tricorn protease domain 2"/>
    <property type="match status" value="1"/>
</dbReference>
<proteinExistence type="predicted"/>
<feature type="chain" id="PRO_5031353341" evidence="3">
    <location>
        <begin position="28"/>
        <end position="670"/>
    </location>
</feature>
<reference evidence="4" key="1">
    <citation type="submission" date="2021-01" db="EMBL/GenBank/DDBJ databases">
        <title>Description of Breznakiella homolactica.</title>
        <authorList>
            <person name="Song Y."/>
            <person name="Brune A."/>
        </authorList>
    </citation>
    <scope>NUCLEOTIDE SEQUENCE</scope>
    <source>
        <strain evidence="4">RmG30</strain>
    </source>
</reference>
<dbReference type="InterPro" id="IPR011047">
    <property type="entry name" value="Quinoprotein_ADH-like_sf"/>
</dbReference>
<evidence type="ECO:0000256" key="3">
    <source>
        <dbReference type="SAM" id="SignalP"/>
    </source>
</evidence>
<dbReference type="Proteomes" id="UP000595917">
    <property type="component" value="Chromosome"/>
</dbReference>
<keyword evidence="3" id="KW-0732">Signal</keyword>
<evidence type="ECO:0000313" key="4">
    <source>
        <dbReference type="EMBL" id="QQO08081.1"/>
    </source>
</evidence>
<keyword evidence="5" id="KW-1185">Reference proteome</keyword>
<sequence length="670" mass="72244">MIFCRTRAGILTAAVFLAVLVSAGAQSRTLSQGTAANRSLSGPHNGPVSALIEGGDRTILSAGEDGFLGVWNVSQNAAVDRFQLSAFSIIAMARRPDKTQIAVAETDGMGLYRISVWDYESKRKFYTLRFKDPISYISYSAGGNFLIVARSGRTGVVFLDPERGTQLQSPDGLTGTVTFAATGKSERSMICYSPQGQLSYWNLETGETLRRLSVTENITSPILFSNNRFFAGFDYEGLVVFDATSGTVLGRNSEIREGSLISINPESTEFICLSAQGDTGRMIRFRISNTGRLEIRTRRTFSSSVPRISSAVMSGNDLVLGCDDGQLRVNLQSGTTRVMQNRRPVTVREAAASGNTLALMNNDGTIGFIPLDFYSLESGTAILFEDAGTYTHITADTKGPGTEAASEERFLLWQDNSRYVPILRNSSEILMAMDELPMQFPLRAASVLGSRALFLDVMGNITILSLEDGKKLYSYSSIGALDTAFVDDRNIIIGRSGVTGNTPFLMVDTGTGETVPLNYPASIGARVYRGASGRLYGAAVDQNPGNVLTRIITLQTSNPADSRPLVEYQGEDTSFGIAECAGSLATTLGGDGATIYNSAGGFRTFERSPGLPVKLVDGAVSIIAIDEDGNITWHNPHSGEILASLRIYSNEWILSVTHEDSVRGTVRGIR</sequence>
<dbReference type="SUPFAM" id="SSF50998">
    <property type="entry name" value="Quinoprotein alcohol dehydrogenase-like"/>
    <property type="match status" value="1"/>
</dbReference>
<accession>A0A7T7XKM0</accession>
<gene>
    <name evidence="4" type="ORF">JFL75_14175</name>
</gene>
<name>A0A7T7XKM0_9SPIR</name>
<feature type="signal peptide" evidence="3">
    <location>
        <begin position="1"/>
        <end position="27"/>
    </location>
</feature>
<dbReference type="AlphaFoldDB" id="A0A7T7XKM0"/>
<dbReference type="InterPro" id="IPR050505">
    <property type="entry name" value="WDR55/POC1"/>
</dbReference>
<dbReference type="PANTHER" id="PTHR44019:SF8">
    <property type="entry name" value="POC1 CENTRIOLAR PROTEIN HOMOLOG"/>
    <property type="match status" value="1"/>
</dbReference>
<evidence type="ECO:0000256" key="2">
    <source>
        <dbReference type="ARBA" id="ARBA00022737"/>
    </source>
</evidence>
<keyword evidence="2" id="KW-0677">Repeat</keyword>
<dbReference type="PANTHER" id="PTHR44019">
    <property type="entry name" value="WD REPEAT-CONTAINING PROTEIN 55"/>
    <property type="match status" value="1"/>
</dbReference>
<evidence type="ECO:0000313" key="5">
    <source>
        <dbReference type="Proteomes" id="UP000595917"/>
    </source>
</evidence>
<dbReference type="KEGG" id="bhc:JFL75_14175"/>
<organism evidence="4 5">
    <name type="scientific">Breznakiella homolactica</name>
    <dbReference type="NCBI Taxonomy" id="2798577"/>
    <lineage>
        <taxon>Bacteria</taxon>
        <taxon>Pseudomonadati</taxon>
        <taxon>Spirochaetota</taxon>
        <taxon>Spirochaetia</taxon>
        <taxon>Spirochaetales</taxon>
        <taxon>Breznakiellaceae</taxon>
        <taxon>Breznakiella</taxon>
    </lineage>
</organism>
<dbReference type="RefSeq" id="WP_215625387.1">
    <property type="nucleotide sequence ID" value="NZ_CP067089.2"/>
</dbReference>
<dbReference type="Gene3D" id="2.130.10.10">
    <property type="entry name" value="YVTN repeat-like/Quinoprotein amine dehydrogenase"/>
    <property type="match status" value="2"/>
</dbReference>
<evidence type="ECO:0000256" key="1">
    <source>
        <dbReference type="ARBA" id="ARBA00022574"/>
    </source>
</evidence>